<evidence type="ECO:0000313" key="2">
    <source>
        <dbReference type="Proteomes" id="UP000613266"/>
    </source>
</evidence>
<organism evidence="1 2">
    <name type="scientific">Inhella proteolytica</name>
    <dbReference type="NCBI Taxonomy" id="2795029"/>
    <lineage>
        <taxon>Bacteria</taxon>
        <taxon>Pseudomonadati</taxon>
        <taxon>Pseudomonadota</taxon>
        <taxon>Betaproteobacteria</taxon>
        <taxon>Burkholderiales</taxon>
        <taxon>Sphaerotilaceae</taxon>
        <taxon>Inhella</taxon>
    </lineage>
</organism>
<dbReference type="Proteomes" id="UP000613266">
    <property type="component" value="Unassembled WGS sequence"/>
</dbReference>
<name>A0A931J4N4_9BURK</name>
<dbReference type="RefSeq" id="WP_198111926.1">
    <property type="nucleotide sequence ID" value="NZ_JAEDAK010000010.1"/>
</dbReference>
<dbReference type="AlphaFoldDB" id="A0A931J4N4"/>
<evidence type="ECO:0000313" key="1">
    <source>
        <dbReference type="EMBL" id="MBH9578155.1"/>
    </source>
</evidence>
<sequence length="149" mass="16823">MVSKARAFDPATGQGFWLAFTPSPGMGERAERHLMRDLEDHLAQVGLRIDGGTQRHLYIRGTERELTLADQIDLVDWLLLRTTVARIDVTEFTDDATRIPVTSKVMRVGRWDLATLGVGLLYRIGRIKPELYAEILGGFVDEPNRELFA</sequence>
<accession>A0A931J4N4</accession>
<proteinExistence type="predicted"/>
<protein>
    <submittedName>
        <fullName evidence="1">Uncharacterized protein</fullName>
    </submittedName>
</protein>
<reference evidence="1" key="1">
    <citation type="submission" date="2020-12" db="EMBL/GenBank/DDBJ databases">
        <title>The genome sequence of Inhella sp. 1Y17.</title>
        <authorList>
            <person name="Liu Y."/>
        </authorList>
    </citation>
    <scope>NUCLEOTIDE SEQUENCE</scope>
    <source>
        <strain evidence="1">1Y17</strain>
    </source>
</reference>
<keyword evidence="2" id="KW-1185">Reference proteome</keyword>
<gene>
    <name evidence="1" type="ORF">I7X39_14795</name>
</gene>
<comment type="caution">
    <text evidence="1">The sequence shown here is derived from an EMBL/GenBank/DDBJ whole genome shotgun (WGS) entry which is preliminary data.</text>
</comment>
<dbReference type="EMBL" id="JAEDAK010000010">
    <property type="protein sequence ID" value="MBH9578155.1"/>
    <property type="molecule type" value="Genomic_DNA"/>
</dbReference>